<dbReference type="RefSeq" id="WP_011838401.1">
    <property type="nucleotide sequence ID" value="NC_009033.1"/>
</dbReference>
<accession>A3DKQ0</accession>
<dbReference type="STRING" id="399550.Smar_0097"/>
<evidence type="ECO:0000256" key="2">
    <source>
        <dbReference type="ARBA" id="ARBA00022679"/>
    </source>
</evidence>
<reference evidence="3 4" key="2">
    <citation type="journal article" date="2009" name="Stand. Genomic Sci.">
        <title>Complete genome sequence of Staphylothermus marinus Stetter and Fiala 1986 type strain F1.</title>
        <authorList>
            <person name="Anderson I.J."/>
            <person name="Sun H."/>
            <person name="Lapidus A."/>
            <person name="Copeland A."/>
            <person name="Glavina Del Rio T."/>
            <person name="Tice H."/>
            <person name="Dalin E."/>
            <person name="Lucas S."/>
            <person name="Barry K."/>
            <person name="Land M."/>
            <person name="Richardson P."/>
            <person name="Huber H."/>
            <person name="Kyrpides N.C."/>
        </authorList>
    </citation>
    <scope>NUCLEOTIDE SEQUENCE [LARGE SCALE GENOMIC DNA]</scope>
    <source>
        <strain evidence="4">ATCC 43588 / DSM 3639 / JCM 9404 / F1</strain>
    </source>
</reference>
<keyword evidence="3" id="KW-0378">Hydrolase</keyword>
<keyword evidence="4" id="KW-1185">Reference proteome</keyword>
<protein>
    <submittedName>
        <fullName evidence="3">Glycosidase, PH1107-related</fullName>
    </submittedName>
</protein>
<reference evidence="4" key="1">
    <citation type="journal article" date="2009" name="BMC Genomics">
        <title>The complete genome sequence of Staphylothermus marinus reveals differences in sulfur metabolism among heterotrophic Crenarchaeota.</title>
        <authorList>
            <person name="Anderson I.J."/>
            <person name="Dharmarajan L."/>
            <person name="Rodriguez J."/>
            <person name="Hooper S."/>
            <person name="Porat I."/>
            <person name="Ulrich L.E."/>
            <person name="Elkins J.G."/>
            <person name="Mavromatis K."/>
            <person name="Sun H."/>
            <person name="Land M."/>
            <person name="Lapidus A."/>
            <person name="Lucas S."/>
            <person name="Barry K."/>
            <person name="Huber H."/>
            <person name="Zhulin I.B."/>
            <person name="Whitman W.B."/>
            <person name="Mukhopadhyay B."/>
            <person name="Woese C."/>
            <person name="Bristow J."/>
            <person name="Kyrpides N."/>
        </authorList>
    </citation>
    <scope>NUCLEOTIDE SEQUENCE [LARGE SCALE GENOMIC DNA]</scope>
    <source>
        <strain evidence="4">ATCC 43588 / DSM 3639 / JCM 9404 / F1</strain>
    </source>
</reference>
<keyword evidence="2" id="KW-0808">Transferase</keyword>
<dbReference type="GeneID" id="4906694"/>
<sequence length="372" mass="43270">MTLVDSIQIFREAIGLNDVITKRVFETRDIVKRLTVISKKHISISKIPSEEATAVFNPGIAVFNNYVYLYPRVILGYFLYVSAIAEVKIPIVDILENDVDGKKYKAKIVIVPDNRYDIWGAEDPRIYVLDNKLAMTYTGRTKYYFNNGVKINKTFPVTAFREELPSKTGDGKYWHKKYVHIPEEYIRNRLISDKDAFMYRSRINNELYLFHRPHLIEDLFYTLISKIKFTDKNVNGIKETIYNDSIIVFKASSFEKKIGWSTPPIQLNDRELIVFLHGVDNDIETYRLFAAHIEFDKEDIIVKAVTPTYIMAPKEDYEKFGDRPQTIFPCGLWPLNREEYLISYGAGDYFSGIGLININELLGELDKGRIYE</sequence>
<dbReference type="Proteomes" id="UP000000254">
    <property type="component" value="Chromosome"/>
</dbReference>
<dbReference type="eggNOG" id="arCOG04084">
    <property type="taxonomic scope" value="Archaea"/>
</dbReference>
<evidence type="ECO:0000313" key="3">
    <source>
        <dbReference type="EMBL" id="ABN69210.1"/>
    </source>
</evidence>
<keyword evidence="3" id="KW-0326">Glycosidase</keyword>
<dbReference type="OrthoDB" id="6245at2157"/>
<dbReference type="InterPro" id="IPR007184">
    <property type="entry name" value="Mannoside_phosphorylase"/>
</dbReference>
<dbReference type="KEGG" id="smr:Smar_0097"/>
<dbReference type="PANTHER" id="PTHR34106:SF5">
    <property type="entry name" value="GLYCOSIDASE"/>
    <property type="match status" value="1"/>
</dbReference>
<dbReference type="AlphaFoldDB" id="A3DKQ0"/>
<dbReference type="InterPro" id="IPR023296">
    <property type="entry name" value="Glyco_hydro_beta-prop_sf"/>
</dbReference>
<dbReference type="EMBL" id="CP000575">
    <property type="protein sequence ID" value="ABN69210.1"/>
    <property type="molecule type" value="Genomic_DNA"/>
</dbReference>
<dbReference type="SUPFAM" id="SSF75005">
    <property type="entry name" value="Arabinanase/levansucrase/invertase"/>
    <property type="match status" value="1"/>
</dbReference>
<proteinExistence type="predicted"/>
<dbReference type="GO" id="GO:0016798">
    <property type="term" value="F:hydrolase activity, acting on glycosyl bonds"/>
    <property type="evidence" value="ECO:0007669"/>
    <property type="project" value="UniProtKB-KW"/>
</dbReference>
<organism evidence="3 4">
    <name type="scientific">Staphylothermus marinus (strain ATCC 43588 / DSM 3639 / JCM 9404 / F1)</name>
    <dbReference type="NCBI Taxonomy" id="399550"/>
    <lineage>
        <taxon>Archaea</taxon>
        <taxon>Thermoproteota</taxon>
        <taxon>Thermoprotei</taxon>
        <taxon>Desulfurococcales</taxon>
        <taxon>Desulfurococcaceae</taxon>
        <taxon>Staphylothermus</taxon>
    </lineage>
</organism>
<name>A3DKQ0_STAMF</name>
<dbReference type="HOGENOM" id="CLU_800776_0_0_2"/>
<evidence type="ECO:0000313" key="4">
    <source>
        <dbReference type="Proteomes" id="UP000000254"/>
    </source>
</evidence>
<evidence type="ECO:0000256" key="1">
    <source>
        <dbReference type="ARBA" id="ARBA00022676"/>
    </source>
</evidence>
<dbReference type="Gene3D" id="2.115.10.20">
    <property type="entry name" value="Glycosyl hydrolase domain, family 43"/>
    <property type="match status" value="1"/>
</dbReference>
<dbReference type="Pfam" id="PF04041">
    <property type="entry name" value="Glyco_hydro_130"/>
    <property type="match status" value="1"/>
</dbReference>
<keyword evidence="1" id="KW-0328">Glycosyltransferase</keyword>
<gene>
    <name evidence="3" type="ordered locus">Smar_0097</name>
</gene>
<dbReference type="PANTHER" id="PTHR34106">
    <property type="entry name" value="GLYCOSIDASE"/>
    <property type="match status" value="1"/>
</dbReference>
<dbReference type="GO" id="GO:0016757">
    <property type="term" value="F:glycosyltransferase activity"/>
    <property type="evidence" value="ECO:0007669"/>
    <property type="project" value="UniProtKB-KW"/>
</dbReference>